<keyword evidence="4 6" id="KW-0472">Membrane</keyword>
<comment type="subcellular location">
    <subcellularLocation>
        <location evidence="1">Membrane</location>
        <topology evidence="1">Multi-pass membrane protein</topology>
    </subcellularLocation>
</comment>
<sequence>MFFTWIPALIFFLIEKDKGNPHVRAYHADNLNFSLMRVGIWIVIYVLGWIPYIGWLIGLVLWIGVFVFFVFHIIAAAKAPRPSAAVRSRRSSSTFRWSSNSASEITKGPGFGSGLSCVWGVWGVATRREEVRAYPGSTRRRSRRCARQVLQRSQNRASAARNHPSTRRAQ</sequence>
<dbReference type="EMBL" id="CP049934">
    <property type="protein sequence ID" value="QIM15388.1"/>
    <property type="molecule type" value="Genomic_DNA"/>
</dbReference>
<keyword evidence="2 6" id="KW-0812">Transmembrane</keyword>
<evidence type="ECO:0000313" key="8">
    <source>
        <dbReference type="Proteomes" id="UP000501387"/>
    </source>
</evidence>
<dbReference type="Pfam" id="PF09685">
    <property type="entry name" value="MamF_MmsF"/>
    <property type="match status" value="1"/>
</dbReference>
<proteinExistence type="predicted"/>
<evidence type="ECO:0000256" key="5">
    <source>
        <dbReference type="SAM" id="MobiDB-lite"/>
    </source>
</evidence>
<gene>
    <name evidence="7" type="ORF">G7067_01525</name>
</gene>
<name>A0A6G8FG96_9MICO</name>
<dbReference type="KEGG" id="lins:G7067_01525"/>
<evidence type="ECO:0000256" key="3">
    <source>
        <dbReference type="ARBA" id="ARBA00022989"/>
    </source>
</evidence>
<organism evidence="7 8">
    <name type="scientific">Leucobacter insecticola</name>
    <dbReference type="NCBI Taxonomy" id="2714934"/>
    <lineage>
        <taxon>Bacteria</taxon>
        <taxon>Bacillati</taxon>
        <taxon>Actinomycetota</taxon>
        <taxon>Actinomycetes</taxon>
        <taxon>Micrococcales</taxon>
        <taxon>Microbacteriaceae</taxon>
        <taxon>Leucobacter</taxon>
    </lineage>
</organism>
<reference evidence="7 8" key="1">
    <citation type="submission" date="2020-03" db="EMBL/GenBank/DDBJ databases">
        <title>Leucobacter sp. nov., isolated from beetles.</title>
        <authorList>
            <person name="Hyun D.-W."/>
            <person name="Bae J.-W."/>
        </authorList>
    </citation>
    <scope>NUCLEOTIDE SEQUENCE [LARGE SCALE GENOMIC DNA]</scope>
    <source>
        <strain evidence="7 8">HDW9B</strain>
    </source>
</reference>
<evidence type="ECO:0000313" key="7">
    <source>
        <dbReference type="EMBL" id="QIM15388.1"/>
    </source>
</evidence>
<evidence type="ECO:0000256" key="1">
    <source>
        <dbReference type="ARBA" id="ARBA00004141"/>
    </source>
</evidence>
<dbReference type="InterPro" id="IPR019109">
    <property type="entry name" value="MamF_MmsF"/>
</dbReference>
<accession>A0A6G8FG96</accession>
<evidence type="ECO:0000256" key="2">
    <source>
        <dbReference type="ARBA" id="ARBA00022692"/>
    </source>
</evidence>
<dbReference type="AlphaFoldDB" id="A0A6G8FG96"/>
<evidence type="ECO:0000256" key="6">
    <source>
        <dbReference type="SAM" id="Phobius"/>
    </source>
</evidence>
<feature type="transmembrane region" description="Helical" evidence="6">
    <location>
        <begin position="59"/>
        <end position="80"/>
    </location>
</feature>
<feature type="transmembrane region" description="Helical" evidence="6">
    <location>
        <begin position="34"/>
        <end position="53"/>
    </location>
</feature>
<feature type="region of interest" description="Disordered" evidence="5">
    <location>
        <begin position="142"/>
        <end position="170"/>
    </location>
</feature>
<dbReference type="RefSeq" id="WP_166321444.1">
    <property type="nucleotide sequence ID" value="NZ_CP049934.1"/>
</dbReference>
<evidence type="ECO:0000256" key="4">
    <source>
        <dbReference type="ARBA" id="ARBA00023136"/>
    </source>
</evidence>
<dbReference type="Proteomes" id="UP000501387">
    <property type="component" value="Chromosome"/>
</dbReference>
<keyword evidence="8" id="KW-1185">Reference proteome</keyword>
<keyword evidence="3 6" id="KW-1133">Transmembrane helix</keyword>
<protein>
    <submittedName>
        <fullName evidence="7">DUF4870 domain-containing protein</fullName>
    </submittedName>
</protein>